<dbReference type="OrthoDB" id="284498at2759"/>
<dbReference type="Gene3D" id="2.20.110.10">
    <property type="entry name" value="Histone H3 K4-specific methyltransferase SET7/9 N-terminal domain"/>
    <property type="match status" value="4"/>
</dbReference>
<dbReference type="PANTHER" id="PTHR43215">
    <property type="entry name" value="RADIAL SPOKE HEAD 1 HOMOLOG"/>
    <property type="match status" value="1"/>
</dbReference>
<dbReference type="eggNOG" id="KOG0229">
    <property type="taxonomic scope" value="Eukaryota"/>
</dbReference>
<reference evidence="4" key="1">
    <citation type="journal article" date="2006" name="PLoS Biol.">
        <title>Macronuclear genome sequence of the ciliate Tetrahymena thermophila, a model eukaryote.</title>
        <authorList>
            <person name="Eisen J.A."/>
            <person name="Coyne R.S."/>
            <person name="Wu M."/>
            <person name="Wu D."/>
            <person name="Thiagarajan M."/>
            <person name="Wortman J.R."/>
            <person name="Badger J.H."/>
            <person name="Ren Q."/>
            <person name="Amedeo P."/>
            <person name="Jones K.M."/>
            <person name="Tallon L.J."/>
            <person name="Delcher A.L."/>
            <person name="Salzberg S.L."/>
            <person name="Silva J.C."/>
            <person name="Haas B.J."/>
            <person name="Majoros W.H."/>
            <person name="Farzad M."/>
            <person name="Carlton J.M."/>
            <person name="Smith R.K. Jr."/>
            <person name="Garg J."/>
            <person name="Pearlman R.E."/>
            <person name="Karrer K.M."/>
            <person name="Sun L."/>
            <person name="Manning G."/>
            <person name="Elde N.C."/>
            <person name="Turkewitz A.P."/>
            <person name="Asai D.J."/>
            <person name="Wilkes D.E."/>
            <person name="Wang Y."/>
            <person name="Cai H."/>
            <person name="Collins K."/>
            <person name="Stewart B.A."/>
            <person name="Lee S.R."/>
            <person name="Wilamowska K."/>
            <person name="Weinberg Z."/>
            <person name="Ruzzo W.L."/>
            <person name="Wloga D."/>
            <person name="Gaertig J."/>
            <person name="Frankel J."/>
            <person name="Tsao C.-C."/>
            <person name="Gorovsky M.A."/>
            <person name="Keeling P.J."/>
            <person name="Waller R.F."/>
            <person name="Patron N.J."/>
            <person name="Cherry J.M."/>
            <person name="Stover N.A."/>
            <person name="Krieger C.J."/>
            <person name="del Toro C."/>
            <person name="Ryder H.F."/>
            <person name="Williamson S.C."/>
            <person name="Barbeau R.A."/>
            <person name="Hamilton E.P."/>
            <person name="Orias E."/>
        </authorList>
    </citation>
    <scope>NUCLEOTIDE SEQUENCE [LARGE SCALE GENOMIC DNA]</scope>
    <source>
        <strain evidence="4">SB210</strain>
    </source>
</reference>
<accession>Q24HN7</accession>
<evidence type="ECO:0000256" key="1">
    <source>
        <dbReference type="ARBA" id="ARBA00022737"/>
    </source>
</evidence>
<dbReference type="AlphaFoldDB" id="Q24HN7"/>
<dbReference type="InParanoid" id="Q24HN7"/>
<dbReference type="GO" id="GO:0005829">
    <property type="term" value="C:cytosol"/>
    <property type="evidence" value="ECO:0007669"/>
    <property type="project" value="TreeGrafter"/>
</dbReference>
<dbReference type="RefSeq" id="XP_001027516.2">
    <property type="nucleotide sequence ID" value="XM_001027516.3"/>
</dbReference>
<dbReference type="STRING" id="312017.Q24HN7"/>
<protein>
    <submittedName>
        <fullName evidence="3">MORN motif protein</fullName>
    </submittedName>
</protein>
<proteinExistence type="predicted"/>
<keyword evidence="4" id="KW-1185">Reference proteome</keyword>
<evidence type="ECO:0000256" key="2">
    <source>
        <dbReference type="SAM" id="MobiDB-lite"/>
    </source>
</evidence>
<sequence>MGNECCSNCNVGGKQRELQDNIIKETPNGLALEETNGKIEDGDTNVQSFQGNQKVVTNLAPDSSQNFRKSSLNAASQHERRPSQQSNAFYENGHVENELLNNKQKDGKRPSVLDHSSQNQQVVSVNSARAQINTPKQNSDEAMVLMHGQSYNTDQEIERLLSKFDNTDLINKDRSFKDMRPSTNEVYKLDKTGDIYVGETLNKKRNGFGRLICQNGSFYEGYWEGDKFNGQGFYLDSEGNYIKGQFKDNKPHGRCLLKKKDGGIYEGEMKNGEKDGEGEETTQKGMTYKGHFKNGQMHGEGKYSISNMYTFEGSFVNDFIEGQGKCVWKTKKAYNGQWHQNRMHGKGEFTWPDGKRYTGDFYQDQFDGYGEFLWSNGTCYKGQWKQGKMHGAGKITTPEGKEISGNWINGEYQQQTQGNQNENQVTTQNESTK</sequence>
<feature type="compositionally biased region" description="Polar residues" evidence="2">
    <location>
        <begin position="62"/>
        <end position="76"/>
    </location>
</feature>
<dbReference type="KEGG" id="tet:TTHERM_01055500"/>
<organism evidence="3 4">
    <name type="scientific">Tetrahymena thermophila (strain SB210)</name>
    <dbReference type="NCBI Taxonomy" id="312017"/>
    <lineage>
        <taxon>Eukaryota</taxon>
        <taxon>Sar</taxon>
        <taxon>Alveolata</taxon>
        <taxon>Ciliophora</taxon>
        <taxon>Intramacronucleata</taxon>
        <taxon>Oligohymenophorea</taxon>
        <taxon>Hymenostomatida</taxon>
        <taxon>Tetrahymenina</taxon>
        <taxon>Tetrahymenidae</taxon>
        <taxon>Tetrahymena</taxon>
    </lineage>
</organism>
<gene>
    <name evidence="3" type="ORF">TTHERM_01055500</name>
</gene>
<dbReference type="SMART" id="SM00698">
    <property type="entry name" value="MORN"/>
    <property type="match status" value="9"/>
</dbReference>
<dbReference type="InterPro" id="IPR003409">
    <property type="entry name" value="MORN"/>
</dbReference>
<evidence type="ECO:0000313" key="3">
    <source>
        <dbReference type="EMBL" id="EAS07274.2"/>
    </source>
</evidence>
<dbReference type="SUPFAM" id="SSF82185">
    <property type="entry name" value="Histone H3 K4-specific methyltransferase SET7/9 N-terminal domain"/>
    <property type="match status" value="2"/>
</dbReference>
<dbReference type="Proteomes" id="UP000009168">
    <property type="component" value="Unassembled WGS sequence"/>
</dbReference>
<dbReference type="EMBL" id="GG662241">
    <property type="protein sequence ID" value="EAS07274.2"/>
    <property type="molecule type" value="Genomic_DNA"/>
</dbReference>
<feature type="region of interest" description="Disordered" evidence="2">
    <location>
        <begin position="104"/>
        <end position="124"/>
    </location>
</feature>
<dbReference type="HOGENOM" id="CLU_032017_1_0_1"/>
<keyword evidence="1" id="KW-0677">Repeat</keyword>
<dbReference type="GeneID" id="7843678"/>
<feature type="region of interest" description="Disordered" evidence="2">
    <location>
        <begin position="62"/>
        <end position="88"/>
    </location>
</feature>
<dbReference type="Pfam" id="PF02493">
    <property type="entry name" value="MORN"/>
    <property type="match status" value="9"/>
</dbReference>
<evidence type="ECO:0000313" key="4">
    <source>
        <dbReference type="Proteomes" id="UP000009168"/>
    </source>
</evidence>
<feature type="region of interest" description="Disordered" evidence="2">
    <location>
        <begin position="413"/>
        <end position="433"/>
    </location>
</feature>
<name>Q24HN7_TETTS</name>
<dbReference type="PANTHER" id="PTHR43215:SF14">
    <property type="entry name" value="RADIAL SPOKE HEAD 1 HOMOLOG"/>
    <property type="match status" value="1"/>
</dbReference>
<dbReference type="OMA" id="NECCSNC"/>